<sequence length="554" mass="64403">FLTQYGSLITYSSKKYPSKSKLINADRIDELDQQLINQTDGQYRKGYIQGFTVNFNPGKYDRFALYCIMRSVYEDFKNSFEKFKTKEKATLIMNRLILLIFVVNIGFCLLAEGWKKGRRHRKREVTKFMHVSDVHFDLFYNQSISEDTRCSCRSTEGFKIADYEAPYGRIGCDSPEWLLESTLTAMKEKGKDAEFILLTGDLSAHDMTDDQGSPNVLKAIQTVSSKAHEVFPDIPIFPAFGNNDIPGHYVLPINRSDPWYETVLTYWAPLILCPGCPKDVQRPTTMDALKKTFLDGGYYSANIADGKMVVLVPNAMYWNNNWQTYPLWDEIAERQLQWLAEQLALAKNKGKRVLIMSHIPPGGDPFNYNYFWIPKYTERYVSLVAGKYHDVIAGQFYAHTHKDDFRLQILNTEDEKTSTKSFVLQTASVSPIYSNNPAFKVFTMRTDIQALVDYDQHYLDLEVATEFSNPVWKFDYTFSKKYPSKNKLINANRIDELSQKLISQTDAQYWNGYFMGTTVNYFPSHYDRFGLYCIVRYVLEEDFHRCYDNFKVHN</sequence>
<keyword evidence="6" id="KW-1185">Reference proteome</keyword>
<keyword evidence="4" id="KW-0472">Membrane</keyword>
<feature type="transmembrane region" description="Helical" evidence="4">
    <location>
        <begin position="92"/>
        <end position="114"/>
    </location>
</feature>
<evidence type="ECO:0000256" key="2">
    <source>
        <dbReference type="ARBA" id="ARBA00022801"/>
    </source>
</evidence>
<organism evidence="5 6">
    <name type="scientific">Porites evermanni</name>
    <dbReference type="NCBI Taxonomy" id="104178"/>
    <lineage>
        <taxon>Eukaryota</taxon>
        <taxon>Metazoa</taxon>
        <taxon>Cnidaria</taxon>
        <taxon>Anthozoa</taxon>
        <taxon>Hexacorallia</taxon>
        <taxon>Scleractinia</taxon>
        <taxon>Fungiina</taxon>
        <taxon>Poritidae</taxon>
        <taxon>Porites</taxon>
    </lineage>
</organism>
<evidence type="ECO:0000313" key="6">
    <source>
        <dbReference type="Proteomes" id="UP001159427"/>
    </source>
</evidence>
<evidence type="ECO:0000256" key="1">
    <source>
        <dbReference type="ARBA" id="ARBA00008234"/>
    </source>
</evidence>
<evidence type="ECO:0000256" key="3">
    <source>
        <dbReference type="ARBA" id="ARBA00023180"/>
    </source>
</evidence>
<evidence type="ECO:0000313" key="5">
    <source>
        <dbReference type="EMBL" id="CAH3181881.1"/>
    </source>
</evidence>
<proteinExistence type="inferred from homology"/>
<accession>A0ABN8RQW7</accession>
<keyword evidence="4" id="KW-1133">Transmembrane helix</keyword>
<name>A0ABN8RQW7_9CNID</name>
<dbReference type="CDD" id="cd00842">
    <property type="entry name" value="MPP_ASMase"/>
    <property type="match status" value="1"/>
</dbReference>
<dbReference type="EMBL" id="CALNXI010002033">
    <property type="protein sequence ID" value="CAH3181881.1"/>
    <property type="molecule type" value="Genomic_DNA"/>
</dbReference>
<dbReference type="PANTHER" id="PTHR10340:SF57">
    <property type="entry name" value="METALLOPHOS DOMAIN-CONTAINING PROTEIN"/>
    <property type="match status" value="1"/>
</dbReference>
<dbReference type="Gene3D" id="3.60.21.10">
    <property type="match status" value="1"/>
</dbReference>
<keyword evidence="3" id="KW-0325">Glycoprotein</keyword>
<feature type="non-terminal residue" evidence="5">
    <location>
        <position position="1"/>
    </location>
</feature>
<dbReference type="SUPFAM" id="SSF56300">
    <property type="entry name" value="Metallo-dependent phosphatases"/>
    <property type="match status" value="1"/>
</dbReference>
<comment type="caution">
    <text evidence="5">The sequence shown here is derived from an EMBL/GenBank/DDBJ whole genome shotgun (WGS) entry which is preliminary data.</text>
</comment>
<dbReference type="PANTHER" id="PTHR10340">
    <property type="entry name" value="SPHINGOMYELIN PHOSPHODIESTERASE"/>
    <property type="match status" value="1"/>
</dbReference>
<evidence type="ECO:0000256" key="4">
    <source>
        <dbReference type="SAM" id="Phobius"/>
    </source>
</evidence>
<evidence type="ECO:0008006" key="7">
    <source>
        <dbReference type="Google" id="ProtNLM"/>
    </source>
</evidence>
<dbReference type="Proteomes" id="UP001159427">
    <property type="component" value="Unassembled WGS sequence"/>
</dbReference>
<comment type="similarity">
    <text evidence="1">Belongs to the acid sphingomyelinase family.</text>
</comment>
<keyword evidence="2" id="KW-0378">Hydrolase</keyword>
<dbReference type="InterPro" id="IPR029052">
    <property type="entry name" value="Metallo-depent_PP-like"/>
</dbReference>
<reference evidence="5 6" key="1">
    <citation type="submission" date="2022-05" db="EMBL/GenBank/DDBJ databases">
        <authorList>
            <consortium name="Genoscope - CEA"/>
            <person name="William W."/>
        </authorList>
    </citation>
    <scope>NUCLEOTIDE SEQUENCE [LARGE SCALE GENOMIC DNA]</scope>
</reference>
<protein>
    <recommendedName>
        <fullName evidence="7">Sphingomyelin phosphodiesterase</fullName>
    </recommendedName>
</protein>
<keyword evidence="4" id="KW-0812">Transmembrane</keyword>
<dbReference type="InterPro" id="IPR041805">
    <property type="entry name" value="ASMase/PPN1_MPP"/>
</dbReference>
<gene>
    <name evidence="5" type="ORF">PEVE_00013897</name>
</gene>